<accession>A0A0E9R0N2</accession>
<proteinExistence type="predicted"/>
<evidence type="ECO:0000313" key="1">
    <source>
        <dbReference type="EMBL" id="JAH22726.1"/>
    </source>
</evidence>
<reference evidence="1" key="1">
    <citation type="submission" date="2014-11" db="EMBL/GenBank/DDBJ databases">
        <authorList>
            <person name="Amaro Gonzalez C."/>
        </authorList>
    </citation>
    <scope>NUCLEOTIDE SEQUENCE</scope>
</reference>
<name>A0A0E9R0N2_ANGAN</name>
<protein>
    <submittedName>
        <fullName evidence="1">Uncharacterized protein</fullName>
    </submittedName>
</protein>
<organism evidence="1">
    <name type="scientific">Anguilla anguilla</name>
    <name type="common">European freshwater eel</name>
    <name type="synonym">Muraena anguilla</name>
    <dbReference type="NCBI Taxonomy" id="7936"/>
    <lineage>
        <taxon>Eukaryota</taxon>
        <taxon>Metazoa</taxon>
        <taxon>Chordata</taxon>
        <taxon>Craniata</taxon>
        <taxon>Vertebrata</taxon>
        <taxon>Euteleostomi</taxon>
        <taxon>Actinopterygii</taxon>
        <taxon>Neopterygii</taxon>
        <taxon>Teleostei</taxon>
        <taxon>Anguilliformes</taxon>
        <taxon>Anguillidae</taxon>
        <taxon>Anguilla</taxon>
    </lineage>
</organism>
<sequence>MSTCIVNRAKLERYVLNIKMC</sequence>
<dbReference type="AlphaFoldDB" id="A0A0E9R0N2"/>
<reference evidence="1" key="2">
    <citation type="journal article" date="2015" name="Fish Shellfish Immunol.">
        <title>Early steps in the European eel (Anguilla anguilla)-Vibrio vulnificus interaction in the gills: Role of the RtxA13 toxin.</title>
        <authorList>
            <person name="Callol A."/>
            <person name="Pajuelo D."/>
            <person name="Ebbesson L."/>
            <person name="Teles M."/>
            <person name="MacKenzie S."/>
            <person name="Amaro C."/>
        </authorList>
    </citation>
    <scope>NUCLEOTIDE SEQUENCE</scope>
</reference>
<dbReference type="EMBL" id="GBXM01085851">
    <property type="protein sequence ID" value="JAH22726.1"/>
    <property type="molecule type" value="Transcribed_RNA"/>
</dbReference>